<feature type="transmembrane region" description="Helical" evidence="8">
    <location>
        <begin position="57"/>
        <end position="78"/>
    </location>
</feature>
<dbReference type="InterPro" id="IPR050297">
    <property type="entry name" value="LipidA_mod_glycosyltrf_83"/>
</dbReference>
<dbReference type="InterPro" id="IPR038731">
    <property type="entry name" value="RgtA/B/C-like"/>
</dbReference>
<evidence type="ECO:0000313" key="10">
    <source>
        <dbReference type="EMBL" id="HDR00167.1"/>
    </source>
</evidence>
<feature type="non-terminal residue" evidence="10">
    <location>
        <position position="1"/>
    </location>
</feature>
<proteinExistence type="predicted"/>
<dbReference type="EMBL" id="DSBX01000299">
    <property type="protein sequence ID" value="HDR00167.1"/>
    <property type="molecule type" value="Genomic_DNA"/>
</dbReference>
<dbReference type="GO" id="GO:0016763">
    <property type="term" value="F:pentosyltransferase activity"/>
    <property type="evidence" value="ECO:0007669"/>
    <property type="project" value="TreeGrafter"/>
</dbReference>
<evidence type="ECO:0000259" key="9">
    <source>
        <dbReference type="Pfam" id="PF13231"/>
    </source>
</evidence>
<dbReference type="GO" id="GO:0005886">
    <property type="term" value="C:plasma membrane"/>
    <property type="evidence" value="ECO:0007669"/>
    <property type="project" value="UniProtKB-SubCell"/>
</dbReference>
<keyword evidence="7 8" id="KW-0472">Membrane</keyword>
<comment type="subcellular location">
    <subcellularLocation>
        <location evidence="1">Cell membrane</location>
        <topology evidence="1">Multi-pass membrane protein</topology>
    </subcellularLocation>
</comment>
<dbReference type="PANTHER" id="PTHR33908:SF11">
    <property type="entry name" value="MEMBRANE PROTEIN"/>
    <property type="match status" value="1"/>
</dbReference>
<comment type="caution">
    <text evidence="10">The sequence shown here is derived from an EMBL/GenBank/DDBJ whole genome shotgun (WGS) entry which is preliminary data.</text>
</comment>
<name>A0A7V0T730_UNCW3</name>
<evidence type="ECO:0000256" key="5">
    <source>
        <dbReference type="ARBA" id="ARBA00022692"/>
    </source>
</evidence>
<protein>
    <recommendedName>
        <fullName evidence="9">Glycosyltransferase RgtA/B/C/D-like domain-containing protein</fullName>
    </recommendedName>
</protein>
<evidence type="ECO:0000256" key="6">
    <source>
        <dbReference type="ARBA" id="ARBA00022989"/>
    </source>
</evidence>
<evidence type="ECO:0000256" key="8">
    <source>
        <dbReference type="SAM" id="Phobius"/>
    </source>
</evidence>
<feature type="domain" description="Glycosyltransferase RgtA/B/C/D-like" evidence="9">
    <location>
        <begin position="192"/>
        <end position="316"/>
    </location>
</feature>
<evidence type="ECO:0000256" key="1">
    <source>
        <dbReference type="ARBA" id="ARBA00004651"/>
    </source>
</evidence>
<gene>
    <name evidence="10" type="ORF">ENN51_07795</name>
</gene>
<dbReference type="AlphaFoldDB" id="A0A7V0T730"/>
<accession>A0A7V0T730</accession>
<evidence type="ECO:0000256" key="4">
    <source>
        <dbReference type="ARBA" id="ARBA00022679"/>
    </source>
</evidence>
<keyword evidence="6 8" id="KW-1133">Transmembrane helix</keyword>
<organism evidence="10">
    <name type="scientific">candidate division WOR-3 bacterium</name>
    <dbReference type="NCBI Taxonomy" id="2052148"/>
    <lineage>
        <taxon>Bacteria</taxon>
        <taxon>Bacteria division WOR-3</taxon>
    </lineage>
</organism>
<feature type="transmembrane region" description="Helical" evidence="8">
    <location>
        <begin position="303"/>
        <end position="324"/>
    </location>
</feature>
<dbReference type="Pfam" id="PF13231">
    <property type="entry name" value="PMT_2"/>
    <property type="match status" value="1"/>
</dbReference>
<feature type="transmembrane region" description="Helical" evidence="8">
    <location>
        <begin position="98"/>
        <end position="120"/>
    </location>
</feature>
<dbReference type="GO" id="GO:0009103">
    <property type="term" value="P:lipopolysaccharide biosynthetic process"/>
    <property type="evidence" value="ECO:0007669"/>
    <property type="project" value="UniProtKB-ARBA"/>
</dbReference>
<feature type="transmembrane region" description="Helical" evidence="8">
    <location>
        <begin position="239"/>
        <end position="256"/>
    </location>
</feature>
<dbReference type="PANTHER" id="PTHR33908">
    <property type="entry name" value="MANNOSYLTRANSFERASE YKCB-RELATED"/>
    <property type="match status" value="1"/>
</dbReference>
<evidence type="ECO:0000256" key="2">
    <source>
        <dbReference type="ARBA" id="ARBA00022475"/>
    </source>
</evidence>
<feature type="transmembrane region" description="Helical" evidence="8">
    <location>
        <begin position="378"/>
        <end position="396"/>
    </location>
</feature>
<feature type="transmembrane region" description="Helical" evidence="8">
    <location>
        <begin position="181"/>
        <end position="205"/>
    </location>
</feature>
<evidence type="ECO:0000256" key="3">
    <source>
        <dbReference type="ARBA" id="ARBA00022676"/>
    </source>
</evidence>
<reference evidence="10" key="1">
    <citation type="journal article" date="2020" name="mSystems">
        <title>Genome- and Community-Level Interaction Insights into Carbon Utilization and Element Cycling Functions of Hydrothermarchaeota in Hydrothermal Sediment.</title>
        <authorList>
            <person name="Zhou Z."/>
            <person name="Liu Y."/>
            <person name="Xu W."/>
            <person name="Pan J."/>
            <person name="Luo Z.H."/>
            <person name="Li M."/>
        </authorList>
    </citation>
    <scope>NUCLEOTIDE SEQUENCE [LARGE SCALE GENOMIC DNA]</scope>
    <source>
        <strain evidence="10">SpSt-1182</strain>
    </source>
</reference>
<dbReference type="Proteomes" id="UP000885672">
    <property type="component" value="Unassembled WGS sequence"/>
</dbReference>
<sequence length="698" mass="77253">LLLLALARPELRRALARPGRKPGAALPLAAAALALAVSLWPWEHGGIMPWDSGSRMSFYLVVAGTGLALFLAGAYRRLSFLDAPLARAWDRLAGLGRWRFILLLFGFTLILTNLISLFVFEHLPHLQDSIAQLFQARIFASGRLLLESPRFPGFFDYEHIINDGRWYSQYPFLHSLLMTPFVLAGVPWLLNPLLGALTVPAIYLLGRELYGERTGRFAGLLAALTPFIFNMSAEYMNHAAALLFATLFVLFFLRTLRGGGRHLPLLAGACIGLVANVRPLTALAVAAPFAGYGLYRLARAHRLLPRLLLVAAAGAAVASLLLVYNRLTNGDWLTFGYVVKWGPGHGLGFGRSGWGEPHTPLLGLIHTGNNLNLINKFLYEWPLAALAPVLLPFAAGTRRRGDWLMLAWFLSLLATHFFYWFHSAHFGPRFLYESAPALILLTVRGVEELGPLLRRTFGLSVTDRSAARFAGRAWVLLTAVALLVGLPSQLRIYHRYAGVDGRTLRAVRRAGLGNALVFLNRLGHGFNANDLDLAGDVVYAKDHGILNPALTLAYPDRQYWYAGYDTLRPLGDIRYRGSRLKAALEEMAGFVAEHGFHRYAAVIRPFAEIPTGIEGLDNTPRLTTYRELSRRVFRGAAFEDHLPALACWVIGDRRERLRVFAFMDDLDSFTAGGVRFTLLHVTADGTGAVYDIRPAPGR</sequence>
<keyword evidence="3" id="KW-0328">Glycosyltransferase</keyword>
<evidence type="ECO:0000256" key="7">
    <source>
        <dbReference type="ARBA" id="ARBA00023136"/>
    </source>
</evidence>
<keyword evidence="5 8" id="KW-0812">Transmembrane</keyword>
<keyword evidence="2" id="KW-1003">Cell membrane</keyword>
<feature type="transmembrane region" description="Helical" evidence="8">
    <location>
        <begin position="23"/>
        <end position="42"/>
    </location>
</feature>
<keyword evidence="4" id="KW-0808">Transferase</keyword>
<feature type="transmembrane region" description="Helical" evidence="8">
    <location>
        <begin position="403"/>
        <end position="421"/>
    </location>
</feature>